<dbReference type="PANTHER" id="PTHR33164:SF64">
    <property type="entry name" value="TRANSCRIPTIONAL REGULATOR SLYA"/>
    <property type="match status" value="1"/>
</dbReference>
<dbReference type="InterPro" id="IPR039422">
    <property type="entry name" value="MarR/SlyA-like"/>
</dbReference>
<dbReference type="InterPro" id="IPR036388">
    <property type="entry name" value="WH-like_DNA-bd_sf"/>
</dbReference>
<evidence type="ECO:0000259" key="4">
    <source>
        <dbReference type="PROSITE" id="PS50995"/>
    </source>
</evidence>
<keyword evidence="3" id="KW-0804">Transcription</keyword>
<evidence type="ECO:0000313" key="5">
    <source>
        <dbReference type="EMBL" id="GIL41159.1"/>
    </source>
</evidence>
<keyword evidence="1" id="KW-0805">Transcription regulation</keyword>
<keyword evidence="6" id="KW-1185">Reference proteome</keyword>
<evidence type="ECO:0000256" key="2">
    <source>
        <dbReference type="ARBA" id="ARBA00023125"/>
    </source>
</evidence>
<dbReference type="GO" id="GO:0003700">
    <property type="term" value="F:DNA-binding transcription factor activity"/>
    <property type="evidence" value="ECO:0007669"/>
    <property type="project" value="InterPro"/>
</dbReference>
<reference evidence="5" key="1">
    <citation type="submission" date="2021-02" db="EMBL/GenBank/DDBJ databases">
        <title>Genome sequence of Rhodospirillales sp. strain TMPK1 isolated from soil.</title>
        <authorList>
            <person name="Nakai R."/>
            <person name="Kusada H."/>
            <person name="Tamaki H."/>
        </authorList>
    </citation>
    <scope>NUCLEOTIDE SEQUENCE</scope>
    <source>
        <strain evidence="5">TMPK1</strain>
    </source>
</reference>
<dbReference type="Pfam" id="PF12802">
    <property type="entry name" value="MarR_2"/>
    <property type="match status" value="1"/>
</dbReference>
<evidence type="ECO:0000256" key="3">
    <source>
        <dbReference type="ARBA" id="ARBA00023163"/>
    </source>
</evidence>
<dbReference type="AlphaFoldDB" id="A0A8S8XH06"/>
<dbReference type="SUPFAM" id="SSF46785">
    <property type="entry name" value="Winged helix' DNA-binding domain"/>
    <property type="match status" value="1"/>
</dbReference>
<organism evidence="5 6">
    <name type="scientific">Roseiterribacter gracilis</name>
    <dbReference type="NCBI Taxonomy" id="2812848"/>
    <lineage>
        <taxon>Bacteria</taxon>
        <taxon>Pseudomonadati</taxon>
        <taxon>Pseudomonadota</taxon>
        <taxon>Alphaproteobacteria</taxon>
        <taxon>Rhodospirillales</taxon>
        <taxon>Roseiterribacteraceae</taxon>
        <taxon>Roseiterribacter</taxon>
    </lineage>
</organism>
<dbReference type="Proteomes" id="UP000681075">
    <property type="component" value="Unassembled WGS sequence"/>
</dbReference>
<feature type="domain" description="HTH marR-type" evidence="4">
    <location>
        <begin position="11"/>
        <end position="145"/>
    </location>
</feature>
<comment type="caution">
    <text evidence="5">The sequence shown here is derived from an EMBL/GenBank/DDBJ whole genome shotgun (WGS) entry which is preliminary data.</text>
</comment>
<dbReference type="GO" id="GO:0003677">
    <property type="term" value="F:DNA binding"/>
    <property type="evidence" value="ECO:0007669"/>
    <property type="project" value="UniProtKB-KW"/>
</dbReference>
<dbReference type="EMBL" id="BOPV01000001">
    <property type="protein sequence ID" value="GIL41159.1"/>
    <property type="molecule type" value="Genomic_DNA"/>
</dbReference>
<accession>A0A8S8XH06</accession>
<dbReference type="PROSITE" id="PS50995">
    <property type="entry name" value="HTH_MARR_2"/>
    <property type="match status" value="1"/>
</dbReference>
<evidence type="ECO:0000256" key="1">
    <source>
        <dbReference type="ARBA" id="ARBA00023015"/>
    </source>
</evidence>
<dbReference type="InterPro" id="IPR000835">
    <property type="entry name" value="HTH_MarR-typ"/>
</dbReference>
<proteinExistence type="predicted"/>
<sequence length="157" mass="17771">MHAPATPPPLARDLGFRLFDLSRALRRRFLALAKTDGTALSRVDFQALFHIERNEGLSQTRLAQLLEIEPVTLVKQLDRLQQAGLIERRDHPSDRRAHALYLTDAAAPLLDRMHAIGQRVHEEALAELNPDEQAILSRLLLRVRETIHQTPDVEGSL</sequence>
<keyword evidence="2" id="KW-0238">DNA-binding</keyword>
<gene>
    <name evidence="5" type="ORF">TMPK1_33960</name>
</gene>
<evidence type="ECO:0000313" key="6">
    <source>
        <dbReference type="Proteomes" id="UP000681075"/>
    </source>
</evidence>
<dbReference type="SMART" id="SM00347">
    <property type="entry name" value="HTH_MARR"/>
    <property type="match status" value="1"/>
</dbReference>
<dbReference type="RefSeq" id="WP_420244531.1">
    <property type="nucleotide sequence ID" value="NZ_BOPV01000001.1"/>
</dbReference>
<dbReference type="GO" id="GO:0006950">
    <property type="term" value="P:response to stress"/>
    <property type="evidence" value="ECO:0007669"/>
    <property type="project" value="TreeGrafter"/>
</dbReference>
<name>A0A8S8XH06_9PROT</name>
<dbReference type="Gene3D" id="1.10.10.10">
    <property type="entry name" value="Winged helix-like DNA-binding domain superfamily/Winged helix DNA-binding domain"/>
    <property type="match status" value="1"/>
</dbReference>
<dbReference type="InterPro" id="IPR036390">
    <property type="entry name" value="WH_DNA-bd_sf"/>
</dbReference>
<dbReference type="PANTHER" id="PTHR33164">
    <property type="entry name" value="TRANSCRIPTIONAL REGULATOR, MARR FAMILY"/>
    <property type="match status" value="1"/>
</dbReference>
<protein>
    <submittedName>
        <fullName evidence="5">MarR family transcriptional regulator</fullName>
    </submittedName>
</protein>
<dbReference type="PRINTS" id="PR00598">
    <property type="entry name" value="HTHMARR"/>
</dbReference>